<dbReference type="AlphaFoldDB" id="A0A2G9RXE9"/>
<dbReference type="InterPro" id="IPR002035">
    <property type="entry name" value="VWF_A"/>
</dbReference>
<feature type="domain" description="VWFA" evidence="1">
    <location>
        <begin position="27"/>
        <end position="68"/>
    </location>
</feature>
<dbReference type="SUPFAM" id="SSF53300">
    <property type="entry name" value="vWA-like"/>
    <property type="match status" value="1"/>
</dbReference>
<dbReference type="Pfam" id="PF00092">
    <property type="entry name" value="VWA"/>
    <property type="match status" value="1"/>
</dbReference>
<evidence type="ECO:0000259" key="1">
    <source>
        <dbReference type="Pfam" id="PF00092"/>
    </source>
</evidence>
<dbReference type="Proteomes" id="UP000228934">
    <property type="component" value="Unassembled WGS sequence"/>
</dbReference>
<dbReference type="InterPro" id="IPR036465">
    <property type="entry name" value="vWFA_dom_sf"/>
</dbReference>
<evidence type="ECO:0000313" key="2">
    <source>
        <dbReference type="EMBL" id="PIO32445.1"/>
    </source>
</evidence>
<proteinExistence type="predicted"/>
<name>A0A2G9RXE9_AQUCT</name>
<gene>
    <name evidence="2" type="ORF">AB205_0142910</name>
</gene>
<accession>A0A2G9RXE9</accession>
<dbReference type="OrthoDB" id="5317514at2759"/>
<protein>
    <recommendedName>
        <fullName evidence="1">VWFA domain-containing protein</fullName>
    </recommendedName>
</protein>
<organism evidence="2 3">
    <name type="scientific">Aquarana catesbeiana</name>
    <name type="common">American bullfrog</name>
    <name type="synonym">Rana catesbeiana</name>
    <dbReference type="NCBI Taxonomy" id="8400"/>
    <lineage>
        <taxon>Eukaryota</taxon>
        <taxon>Metazoa</taxon>
        <taxon>Chordata</taxon>
        <taxon>Craniata</taxon>
        <taxon>Vertebrata</taxon>
        <taxon>Euteleostomi</taxon>
        <taxon>Amphibia</taxon>
        <taxon>Batrachia</taxon>
        <taxon>Anura</taxon>
        <taxon>Neobatrachia</taxon>
        <taxon>Ranoidea</taxon>
        <taxon>Ranidae</taxon>
        <taxon>Aquarana</taxon>
    </lineage>
</organism>
<reference evidence="3" key="1">
    <citation type="journal article" date="2017" name="Nat. Commun.">
        <title>The North American bullfrog draft genome provides insight into hormonal regulation of long noncoding RNA.</title>
        <authorList>
            <person name="Hammond S.A."/>
            <person name="Warren R.L."/>
            <person name="Vandervalk B.P."/>
            <person name="Kucuk E."/>
            <person name="Khan H."/>
            <person name="Gibb E.A."/>
            <person name="Pandoh P."/>
            <person name="Kirk H."/>
            <person name="Zhao Y."/>
            <person name="Jones M."/>
            <person name="Mungall A.J."/>
            <person name="Coope R."/>
            <person name="Pleasance S."/>
            <person name="Moore R.A."/>
            <person name="Holt R.A."/>
            <person name="Round J.M."/>
            <person name="Ohora S."/>
            <person name="Walle B.V."/>
            <person name="Veldhoen N."/>
            <person name="Helbing C.C."/>
            <person name="Birol I."/>
        </authorList>
    </citation>
    <scope>NUCLEOTIDE SEQUENCE [LARGE SCALE GENOMIC DNA]</scope>
</reference>
<keyword evidence="3" id="KW-1185">Reference proteome</keyword>
<dbReference type="EMBL" id="KV931043">
    <property type="protein sequence ID" value="PIO32445.1"/>
    <property type="molecule type" value="Genomic_DNA"/>
</dbReference>
<dbReference type="Gene3D" id="3.40.50.410">
    <property type="entry name" value="von Willebrand factor, type A domain"/>
    <property type="match status" value="1"/>
</dbReference>
<evidence type="ECO:0000313" key="3">
    <source>
        <dbReference type="Proteomes" id="UP000228934"/>
    </source>
</evidence>
<sequence length="73" mass="8014">MCSDISPTFQVLRSFSPALQTCSAVIDIAIVCDGSNSIYPWSAVRNFLEKFVEGLDVGPTKTQVNFTHLNFSV</sequence>